<dbReference type="PANTHER" id="PTHR32322:SF9">
    <property type="entry name" value="AMINO-ACID METABOLITE EFFLUX PUMP-RELATED"/>
    <property type="match status" value="1"/>
</dbReference>
<dbReference type="InterPro" id="IPR037185">
    <property type="entry name" value="EmrE-like"/>
</dbReference>
<feature type="domain" description="EamA" evidence="8">
    <location>
        <begin position="6"/>
        <end position="131"/>
    </location>
</feature>
<comment type="caution">
    <text evidence="9">The sequence shown here is derived from an EMBL/GenBank/DDBJ whole genome shotgun (WGS) entry which is preliminary data.</text>
</comment>
<keyword evidence="3 7" id="KW-0812">Transmembrane</keyword>
<evidence type="ECO:0000256" key="1">
    <source>
        <dbReference type="ARBA" id="ARBA00004141"/>
    </source>
</evidence>
<evidence type="ECO:0000313" key="9">
    <source>
        <dbReference type="EMBL" id="OLF08174.1"/>
    </source>
</evidence>
<reference evidence="9 10" key="1">
    <citation type="submission" date="2016-12" db="EMBL/GenBank/DDBJ databases">
        <title>The draft genome sequence of Actinophytocola xinjiangensis.</title>
        <authorList>
            <person name="Wang W."/>
            <person name="Yuan L."/>
        </authorList>
    </citation>
    <scope>NUCLEOTIDE SEQUENCE [LARGE SCALE GENOMIC DNA]</scope>
    <source>
        <strain evidence="9 10">CGMCC 4.4663</strain>
    </source>
</reference>
<dbReference type="AlphaFoldDB" id="A0A7Z1AXT0"/>
<feature type="transmembrane region" description="Helical" evidence="7">
    <location>
        <begin position="237"/>
        <end position="257"/>
    </location>
</feature>
<feature type="transmembrane region" description="Helical" evidence="7">
    <location>
        <begin position="140"/>
        <end position="159"/>
    </location>
</feature>
<evidence type="ECO:0000256" key="6">
    <source>
        <dbReference type="SAM" id="MobiDB-lite"/>
    </source>
</evidence>
<dbReference type="InterPro" id="IPR000620">
    <property type="entry name" value="EamA_dom"/>
</dbReference>
<feature type="transmembrane region" description="Helical" evidence="7">
    <location>
        <begin position="171"/>
        <end position="190"/>
    </location>
</feature>
<dbReference type="SUPFAM" id="SSF103481">
    <property type="entry name" value="Multidrug resistance efflux transporter EmrE"/>
    <property type="match status" value="2"/>
</dbReference>
<feature type="transmembrane region" description="Helical" evidence="7">
    <location>
        <begin position="33"/>
        <end position="51"/>
    </location>
</feature>
<gene>
    <name evidence="9" type="ORF">BLA60_25300</name>
</gene>
<evidence type="ECO:0000256" key="5">
    <source>
        <dbReference type="ARBA" id="ARBA00023136"/>
    </source>
</evidence>
<comment type="similarity">
    <text evidence="2">Belongs to the EamA transporter family.</text>
</comment>
<feature type="transmembrane region" description="Helical" evidence="7">
    <location>
        <begin position="263"/>
        <end position="282"/>
    </location>
</feature>
<dbReference type="EMBL" id="MSIF01000013">
    <property type="protein sequence ID" value="OLF08174.1"/>
    <property type="molecule type" value="Genomic_DNA"/>
</dbReference>
<evidence type="ECO:0000256" key="2">
    <source>
        <dbReference type="ARBA" id="ARBA00007362"/>
    </source>
</evidence>
<feature type="domain" description="EamA" evidence="8">
    <location>
        <begin position="143"/>
        <end position="277"/>
    </location>
</feature>
<dbReference type="PANTHER" id="PTHR32322">
    <property type="entry name" value="INNER MEMBRANE TRANSPORTER"/>
    <property type="match status" value="1"/>
</dbReference>
<feature type="transmembrane region" description="Helical" evidence="7">
    <location>
        <begin position="116"/>
        <end position="134"/>
    </location>
</feature>
<evidence type="ECO:0000256" key="3">
    <source>
        <dbReference type="ARBA" id="ARBA00022692"/>
    </source>
</evidence>
<dbReference type="RefSeq" id="WP_075135478.1">
    <property type="nucleotide sequence ID" value="NZ_MSIF01000013.1"/>
</dbReference>
<feature type="transmembrane region" description="Helical" evidence="7">
    <location>
        <begin position="210"/>
        <end position="230"/>
    </location>
</feature>
<feature type="transmembrane region" description="Helical" evidence="7">
    <location>
        <begin position="58"/>
        <end position="79"/>
    </location>
</feature>
<keyword evidence="5 7" id="KW-0472">Membrane</keyword>
<dbReference type="OrthoDB" id="9812521at2"/>
<name>A0A7Z1AXT0_9PSEU</name>
<evidence type="ECO:0000256" key="7">
    <source>
        <dbReference type="SAM" id="Phobius"/>
    </source>
</evidence>
<dbReference type="Gene3D" id="1.10.3730.20">
    <property type="match status" value="1"/>
</dbReference>
<accession>A0A7Z1AXT0</accession>
<proteinExistence type="inferred from homology"/>
<feature type="compositionally biased region" description="Pro residues" evidence="6">
    <location>
        <begin position="291"/>
        <end position="301"/>
    </location>
</feature>
<evidence type="ECO:0000313" key="10">
    <source>
        <dbReference type="Proteomes" id="UP000185696"/>
    </source>
</evidence>
<comment type="subcellular location">
    <subcellularLocation>
        <location evidence="1">Membrane</location>
        <topology evidence="1">Multi-pass membrane protein</topology>
    </subcellularLocation>
</comment>
<protein>
    <submittedName>
        <fullName evidence="9">EamA family transporter</fullName>
    </submittedName>
</protein>
<feature type="region of interest" description="Disordered" evidence="6">
    <location>
        <begin position="287"/>
        <end position="307"/>
    </location>
</feature>
<evidence type="ECO:0000259" key="8">
    <source>
        <dbReference type="Pfam" id="PF00892"/>
    </source>
</evidence>
<feature type="transmembrane region" description="Helical" evidence="7">
    <location>
        <begin position="91"/>
        <end position="109"/>
    </location>
</feature>
<sequence length="307" mass="31313">MAPRHLLLALGLAAVWGVNFVVIKVGLDHFPPLLFSALRFLVSAVPAILFLRHPGVGWRWVAAVAFALGILQFSLLFIGMSAGMPPGLSSLVLQTQAVFTALFAVALIGERLGWRQVLGLVVALGGVGLIAFDLGAASPVGAFLLVLGAAAGWGLSNVATRVASPPNMLAFMVWVSALATPPLFALSALVEGPARGLAALRTVTWPAVGAVVFVGLLATVAGFGVWGYLIRTYSASTVAPVSLLVPVFGTAAAAVFLGERITAVQLGAGVLIIAGVLAGLTAPRARSAPRAAPPASDPVPPVSRGSR</sequence>
<organism evidence="9 10">
    <name type="scientific">Actinophytocola xinjiangensis</name>
    <dbReference type="NCBI Taxonomy" id="485602"/>
    <lineage>
        <taxon>Bacteria</taxon>
        <taxon>Bacillati</taxon>
        <taxon>Actinomycetota</taxon>
        <taxon>Actinomycetes</taxon>
        <taxon>Pseudonocardiales</taxon>
        <taxon>Pseudonocardiaceae</taxon>
    </lineage>
</organism>
<dbReference type="Pfam" id="PF00892">
    <property type="entry name" value="EamA"/>
    <property type="match status" value="2"/>
</dbReference>
<dbReference type="Proteomes" id="UP000185696">
    <property type="component" value="Unassembled WGS sequence"/>
</dbReference>
<keyword evidence="4 7" id="KW-1133">Transmembrane helix</keyword>
<keyword evidence="10" id="KW-1185">Reference proteome</keyword>
<evidence type="ECO:0000256" key="4">
    <source>
        <dbReference type="ARBA" id="ARBA00022989"/>
    </source>
</evidence>
<dbReference type="InterPro" id="IPR050638">
    <property type="entry name" value="AA-Vitamin_Transporters"/>
</dbReference>
<dbReference type="GO" id="GO:0016020">
    <property type="term" value="C:membrane"/>
    <property type="evidence" value="ECO:0007669"/>
    <property type="project" value="UniProtKB-SubCell"/>
</dbReference>